<organism evidence="1 2">
    <name type="scientific">Corchorus olitorius</name>
    <dbReference type="NCBI Taxonomy" id="93759"/>
    <lineage>
        <taxon>Eukaryota</taxon>
        <taxon>Viridiplantae</taxon>
        <taxon>Streptophyta</taxon>
        <taxon>Embryophyta</taxon>
        <taxon>Tracheophyta</taxon>
        <taxon>Spermatophyta</taxon>
        <taxon>Magnoliopsida</taxon>
        <taxon>eudicotyledons</taxon>
        <taxon>Gunneridae</taxon>
        <taxon>Pentapetalae</taxon>
        <taxon>rosids</taxon>
        <taxon>malvids</taxon>
        <taxon>Malvales</taxon>
        <taxon>Malvaceae</taxon>
        <taxon>Grewioideae</taxon>
        <taxon>Apeibeae</taxon>
        <taxon>Corchorus</taxon>
    </lineage>
</organism>
<comment type="caution">
    <text evidence="1">The sequence shown here is derived from an EMBL/GenBank/DDBJ whole genome shotgun (WGS) entry which is preliminary data.</text>
</comment>
<dbReference type="Proteomes" id="UP000187203">
    <property type="component" value="Unassembled WGS sequence"/>
</dbReference>
<evidence type="ECO:0000313" key="2">
    <source>
        <dbReference type="Proteomes" id="UP000187203"/>
    </source>
</evidence>
<proteinExistence type="predicted"/>
<gene>
    <name evidence="1" type="ORF">COLO4_21103</name>
</gene>
<evidence type="ECO:0000313" key="1">
    <source>
        <dbReference type="EMBL" id="OMO86504.1"/>
    </source>
</evidence>
<reference evidence="2" key="1">
    <citation type="submission" date="2013-09" db="EMBL/GenBank/DDBJ databases">
        <title>Corchorus olitorius genome sequencing.</title>
        <authorList>
            <person name="Alam M."/>
            <person name="Haque M.S."/>
            <person name="Islam M.S."/>
            <person name="Emdad E.M."/>
            <person name="Islam M.M."/>
            <person name="Ahmed B."/>
            <person name="Halim A."/>
            <person name="Hossen Q.M.M."/>
            <person name="Hossain M.Z."/>
            <person name="Ahmed R."/>
            <person name="Khan M.M."/>
            <person name="Islam R."/>
            <person name="Rashid M.M."/>
            <person name="Khan S.A."/>
            <person name="Rahman M.S."/>
            <person name="Alam M."/>
            <person name="Yahiya A.S."/>
            <person name="Khan M.S."/>
            <person name="Azam M.S."/>
            <person name="Haque T."/>
            <person name="Lashkar M.Z.H."/>
            <person name="Akhand A.I."/>
            <person name="Morshed G."/>
            <person name="Roy S."/>
            <person name="Uddin K.S."/>
            <person name="Rabeya T."/>
            <person name="Hossain A.S."/>
            <person name="Chowdhury A."/>
            <person name="Snigdha A.R."/>
            <person name="Mortoza M.S."/>
            <person name="Matin S.A."/>
            <person name="Hoque S.M.E."/>
            <person name="Islam M.K."/>
            <person name="Roy D.K."/>
            <person name="Haider R."/>
            <person name="Moosa M.M."/>
            <person name="Elias S.M."/>
            <person name="Hasan A.M."/>
            <person name="Jahan S."/>
            <person name="Shafiuddin M."/>
            <person name="Mahmood N."/>
            <person name="Shommy N.S."/>
        </authorList>
    </citation>
    <scope>NUCLEOTIDE SEQUENCE [LARGE SCALE GENOMIC DNA]</scope>
    <source>
        <strain evidence="2">cv. O-4</strain>
    </source>
</reference>
<accession>A0A1R3IVB0</accession>
<dbReference type="AlphaFoldDB" id="A0A1R3IVB0"/>
<protein>
    <submittedName>
        <fullName evidence="1">Uncharacterized protein</fullName>
    </submittedName>
</protein>
<dbReference type="EMBL" id="AWUE01017564">
    <property type="protein sequence ID" value="OMO86504.1"/>
    <property type="molecule type" value="Genomic_DNA"/>
</dbReference>
<sequence length="73" mass="8605">MIMRRLYIRNNGLQDRNIGHQKVSTLLTDVSVLKTDVFDVKTYQAKFMGFKIEVIPKPMTPEQIEVEKEKEKH</sequence>
<name>A0A1R3IVB0_9ROSI</name>
<keyword evidence="2" id="KW-1185">Reference proteome</keyword>